<feature type="transmembrane region" description="Helical" evidence="1">
    <location>
        <begin position="275"/>
        <end position="293"/>
    </location>
</feature>
<evidence type="ECO:0000313" key="2">
    <source>
        <dbReference type="EMBL" id="MCY6369580.1"/>
    </source>
</evidence>
<feature type="transmembrane region" description="Helical" evidence="1">
    <location>
        <begin position="302"/>
        <end position="323"/>
    </location>
</feature>
<dbReference type="Pfam" id="PF04346">
    <property type="entry name" value="EutH"/>
    <property type="match status" value="1"/>
</dbReference>
<feature type="transmembrane region" description="Helical" evidence="1">
    <location>
        <begin position="165"/>
        <end position="185"/>
    </location>
</feature>
<feature type="transmembrane region" description="Helical" evidence="1">
    <location>
        <begin position="105"/>
        <end position="129"/>
    </location>
</feature>
<accession>A0ABT4CKK0</accession>
<keyword evidence="1" id="KW-1133">Transmembrane helix</keyword>
<evidence type="ECO:0000313" key="3">
    <source>
        <dbReference type="Proteomes" id="UP001079657"/>
    </source>
</evidence>
<dbReference type="PANTHER" id="PTHR40089">
    <property type="entry name" value="ETHANOLAMINE UTILIZATION PROTEIN EUTH"/>
    <property type="match status" value="1"/>
</dbReference>
<dbReference type="NCBIfam" id="NF011667">
    <property type="entry name" value="PRK15086.1-3"/>
    <property type="match status" value="1"/>
</dbReference>
<feature type="transmembrane region" description="Helical" evidence="1">
    <location>
        <begin position="329"/>
        <end position="351"/>
    </location>
</feature>
<feature type="transmembrane region" description="Helical" evidence="1">
    <location>
        <begin position="197"/>
        <end position="215"/>
    </location>
</feature>
<keyword evidence="1" id="KW-0812">Transmembrane</keyword>
<keyword evidence="3" id="KW-1185">Reference proteome</keyword>
<comment type="caution">
    <text evidence="2">The sequence shown here is derived from an EMBL/GenBank/DDBJ whole genome shotgun (WGS) entry which is preliminary data.</text>
</comment>
<reference evidence="2" key="1">
    <citation type="submission" date="2022-12" db="EMBL/GenBank/DDBJ databases">
        <authorList>
            <person name="Wang J."/>
        </authorList>
    </citation>
    <scope>NUCLEOTIDE SEQUENCE</scope>
    <source>
        <strain evidence="2">HY-42-06</strain>
    </source>
</reference>
<dbReference type="InterPro" id="IPR007441">
    <property type="entry name" value="EutH"/>
</dbReference>
<name>A0ABT4CKK0_9CLOT</name>
<dbReference type="EMBL" id="JAPQES010000001">
    <property type="protein sequence ID" value="MCY6369580.1"/>
    <property type="molecule type" value="Genomic_DNA"/>
</dbReference>
<dbReference type="PIRSF" id="PIRSF019466">
    <property type="entry name" value="EutH"/>
    <property type="match status" value="1"/>
</dbReference>
<organism evidence="2 3">
    <name type="scientific">Clostridium ganghwense</name>
    <dbReference type="NCBI Taxonomy" id="312089"/>
    <lineage>
        <taxon>Bacteria</taxon>
        <taxon>Bacillati</taxon>
        <taxon>Bacillota</taxon>
        <taxon>Clostridia</taxon>
        <taxon>Eubacteriales</taxon>
        <taxon>Clostridiaceae</taxon>
        <taxon>Clostridium</taxon>
    </lineage>
</organism>
<dbReference type="Proteomes" id="UP001079657">
    <property type="component" value="Unassembled WGS sequence"/>
</dbReference>
<feature type="transmembrane region" description="Helical" evidence="1">
    <location>
        <begin position="6"/>
        <end position="23"/>
    </location>
</feature>
<dbReference type="PANTHER" id="PTHR40089:SF1">
    <property type="entry name" value="ETHANOLAMINE PERMEASE EUTH-RELATED"/>
    <property type="match status" value="1"/>
</dbReference>
<gene>
    <name evidence="2" type="primary">eutH</name>
    <name evidence="2" type="ORF">OXH55_02820</name>
</gene>
<protein>
    <submittedName>
        <fullName evidence="2">Ethanolamine utilization protein EutH</fullName>
    </submittedName>
</protein>
<sequence length="368" mass="38904">MNKVILYIIIFFAVLGSIDKIIGNKFGLGKKFDEGFMAMGNLALGIIGIYSMAPILANGLLSIIAPIFKVIGVDPSISVGSLLACDMGGYSSAMEIAKTRELGMFSGLLIASMLGATIVYTIPIAIGVIEKEDHPFFIKGILAGIITIPIGALIGGILSGMNILVIIKNLIPIIIFSIILAIGLIKQPEKIMKSFAYFNKIIAILGTIGLIAGIFQRLTGITLIHGMKPLQEGLSIVVNISIFLAGAYPMMFIITKLFTKPLSKVGEKVGIEENAVIGLIISLANNIPAFVMLKDMDKRGKVICSAFAVSGAFSFGGQMGFVASVESSMIVPVMIGKLTAGISGVILAYFLTGEEVKDSSCVMAKNTQ</sequence>
<feature type="transmembrane region" description="Helical" evidence="1">
    <location>
        <begin position="135"/>
        <end position="158"/>
    </location>
</feature>
<feature type="transmembrane region" description="Helical" evidence="1">
    <location>
        <begin position="35"/>
        <end position="57"/>
    </location>
</feature>
<dbReference type="RefSeq" id="WP_268047958.1">
    <property type="nucleotide sequence ID" value="NZ_JAPQES010000001.1"/>
</dbReference>
<evidence type="ECO:0000256" key="1">
    <source>
        <dbReference type="SAM" id="Phobius"/>
    </source>
</evidence>
<keyword evidence="1" id="KW-0472">Membrane</keyword>
<feature type="transmembrane region" description="Helical" evidence="1">
    <location>
        <begin position="236"/>
        <end position="255"/>
    </location>
</feature>
<proteinExistence type="predicted"/>